<evidence type="ECO:0000256" key="4">
    <source>
        <dbReference type="ARBA" id="ARBA00023170"/>
    </source>
</evidence>
<dbReference type="SMART" id="SM00267">
    <property type="entry name" value="GGDEF"/>
    <property type="match status" value="1"/>
</dbReference>
<evidence type="ECO:0000259" key="5">
    <source>
        <dbReference type="PROSITE" id="PS50046"/>
    </source>
</evidence>
<evidence type="ECO:0000259" key="6">
    <source>
        <dbReference type="PROSITE" id="PS50887"/>
    </source>
</evidence>
<accession>A0AAJ2HIV0</accession>
<dbReference type="GO" id="GO:0052621">
    <property type="term" value="F:diguanylate cyclase activity"/>
    <property type="evidence" value="ECO:0007669"/>
    <property type="project" value="UniProtKB-EC"/>
</dbReference>
<dbReference type="GO" id="GO:1902201">
    <property type="term" value="P:negative regulation of bacterial-type flagellum-dependent cell motility"/>
    <property type="evidence" value="ECO:0007669"/>
    <property type="project" value="TreeGrafter"/>
</dbReference>
<dbReference type="GO" id="GO:0043709">
    <property type="term" value="P:cell adhesion involved in single-species biofilm formation"/>
    <property type="evidence" value="ECO:0007669"/>
    <property type="project" value="TreeGrafter"/>
</dbReference>
<dbReference type="Gene3D" id="3.30.450.40">
    <property type="match status" value="1"/>
</dbReference>
<organism evidence="7 8">
    <name type="scientific">Microbacterium aurantiacum</name>
    <dbReference type="NCBI Taxonomy" id="162393"/>
    <lineage>
        <taxon>Bacteria</taxon>
        <taxon>Bacillati</taxon>
        <taxon>Actinomycetota</taxon>
        <taxon>Actinomycetes</taxon>
        <taxon>Micrococcales</taxon>
        <taxon>Microbacteriaceae</taxon>
        <taxon>Microbacterium</taxon>
    </lineage>
</organism>
<keyword evidence="7" id="KW-0548">Nucleotidyltransferase</keyword>
<dbReference type="InterPro" id="IPR013515">
    <property type="entry name" value="Phytochrome_cen-reg"/>
</dbReference>
<dbReference type="Gene3D" id="3.30.70.270">
    <property type="match status" value="1"/>
</dbReference>
<evidence type="ECO:0000313" key="8">
    <source>
        <dbReference type="Proteomes" id="UP001183582"/>
    </source>
</evidence>
<protein>
    <submittedName>
        <fullName evidence="7">Diguanylate cyclase</fullName>
        <ecNumber evidence="7">2.7.7.65</ecNumber>
    </submittedName>
</protein>
<dbReference type="Proteomes" id="UP001183582">
    <property type="component" value="Unassembled WGS sequence"/>
</dbReference>
<dbReference type="PRINTS" id="PR01033">
    <property type="entry name" value="PHYTOCHROME"/>
</dbReference>
<keyword evidence="7" id="KW-0808">Transferase</keyword>
<feature type="domain" description="Phytochrome chromophore attachment site" evidence="5">
    <location>
        <begin position="138"/>
        <end position="294"/>
    </location>
</feature>
<dbReference type="PROSITE" id="PS50046">
    <property type="entry name" value="PHYTOCHROME_2"/>
    <property type="match status" value="1"/>
</dbReference>
<dbReference type="InterPro" id="IPR013654">
    <property type="entry name" value="PAS_2"/>
</dbReference>
<evidence type="ECO:0000313" key="7">
    <source>
        <dbReference type="EMBL" id="MDS0245179.1"/>
    </source>
</evidence>
<dbReference type="GeneID" id="301457779"/>
<gene>
    <name evidence="7" type="ORF">KZC50_06070</name>
</gene>
<dbReference type="GO" id="GO:0009584">
    <property type="term" value="P:detection of visible light"/>
    <property type="evidence" value="ECO:0007669"/>
    <property type="project" value="InterPro"/>
</dbReference>
<dbReference type="InterPro" id="IPR029787">
    <property type="entry name" value="Nucleotide_cyclase"/>
</dbReference>
<keyword evidence="3" id="KW-0157">Chromophore</keyword>
<dbReference type="InterPro" id="IPR029016">
    <property type="entry name" value="GAF-like_dom_sf"/>
</dbReference>
<name>A0AAJ2HIV0_9MICO</name>
<dbReference type="RefSeq" id="WP_310891007.1">
    <property type="nucleotide sequence ID" value="NZ_BAAAGR010000001.1"/>
</dbReference>
<dbReference type="InterPro" id="IPR001294">
    <property type="entry name" value="Phytochrome"/>
</dbReference>
<dbReference type="EMBL" id="JAHWXH010000001">
    <property type="protein sequence ID" value="MDS0245179.1"/>
    <property type="molecule type" value="Genomic_DNA"/>
</dbReference>
<dbReference type="SUPFAM" id="SSF55781">
    <property type="entry name" value="GAF domain-like"/>
    <property type="match status" value="2"/>
</dbReference>
<dbReference type="SUPFAM" id="SSF55785">
    <property type="entry name" value="PYP-like sensor domain (PAS domain)"/>
    <property type="match status" value="1"/>
</dbReference>
<comment type="caution">
    <text evidence="7">The sequence shown here is derived from an EMBL/GenBank/DDBJ whole genome shotgun (WGS) entry which is preliminary data.</text>
</comment>
<dbReference type="Gene3D" id="3.30.450.270">
    <property type="match status" value="1"/>
</dbReference>
<evidence type="ECO:0000256" key="2">
    <source>
        <dbReference type="ARBA" id="ARBA00022606"/>
    </source>
</evidence>
<dbReference type="PANTHER" id="PTHR45138:SF9">
    <property type="entry name" value="DIGUANYLATE CYCLASE DGCM-RELATED"/>
    <property type="match status" value="1"/>
</dbReference>
<dbReference type="SUPFAM" id="SSF55073">
    <property type="entry name" value="Nucleotide cyclase"/>
    <property type="match status" value="1"/>
</dbReference>
<dbReference type="GO" id="GO:0006355">
    <property type="term" value="P:regulation of DNA-templated transcription"/>
    <property type="evidence" value="ECO:0007669"/>
    <property type="project" value="InterPro"/>
</dbReference>
<dbReference type="EC" id="2.7.7.65" evidence="7"/>
<dbReference type="CDD" id="cd01949">
    <property type="entry name" value="GGDEF"/>
    <property type="match status" value="1"/>
</dbReference>
<dbReference type="PROSITE" id="PS50887">
    <property type="entry name" value="GGDEF"/>
    <property type="match status" value="1"/>
</dbReference>
<dbReference type="Pfam" id="PF01590">
    <property type="entry name" value="GAF"/>
    <property type="match status" value="1"/>
</dbReference>
<dbReference type="InterPro" id="IPR050469">
    <property type="entry name" value="Diguanylate_Cyclase"/>
</dbReference>
<dbReference type="InterPro" id="IPR043128">
    <property type="entry name" value="Rev_trsase/Diguanyl_cyclase"/>
</dbReference>
<dbReference type="FunFam" id="3.30.70.270:FF:000001">
    <property type="entry name" value="Diguanylate cyclase domain protein"/>
    <property type="match status" value="1"/>
</dbReference>
<dbReference type="NCBIfam" id="TIGR00254">
    <property type="entry name" value="GGDEF"/>
    <property type="match status" value="1"/>
</dbReference>
<dbReference type="InterPro" id="IPR003018">
    <property type="entry name" value="GAF"/>
</dbReference>
<keyword evidence="4" id="KW-0675">Receptor</keyword>
<dbReference type="InterPro" id="IPR043150">
    <property type="entry name" value="Phytochrome_PHY_sf"/>
</dbReference>
<sequence length="645" mass="70065">MTDSPALSFPDLPAFDEAEARRLRECSTEELREIGRIQSFGSLIGIDEQTGTIVVASDDRAHWLGRHIQDADDDRLAWAVTNGAAIDPVRVSVDGRAYDAIVHRGSTPLLVELEAVPDFEYARLPVVSAIQRLATIKDADELRQRAVEELKTITGFDRVMCYQFHADGHGQVAAEAREPDMEPYFGLHFPSSDIPPQARALYFEKRSRVIADTLDPGQGLQSLPGVTEELNLGPAELRAVSPHHLQFMRNMGQAATVSFALIADDTLVGLITCAHRTPRRLPVLLRRSIEVLASQVALQLSAAEQMTDLRRQLAVREQRAALTAPLYGAFEIPEVLFERSRTVLDLIPADGVVLMLNDRVHTLGMVPPPERLLPVIEGVGDGFVTEALSLTHPNLARQVPEVAGLIVVAIGDAGHLAFVRGEVSRTVDWLGDQSASNRDTPLSPRRSFSSWRESVTGRCAPWGPHVSDAFALAADIHTAIGTRSQAELAELALRDSLTGLHNRRFLKSRLDDLLQSASEPVSVIFLDLDNFKQINDTHGHEVGDVVLATVGKRLAGLARSSDIIARLGGDEFVMVCVDVEEATPIASRLIRAISRPISVGDLRVTVSASAGTAPAESGVTAADVLSSADAAMYRAKRDGRGRTSR</sequence>
<keyword evidence="2" id="KW-0716">Sensory transduction</keyword>
<dbReference type="InterPro" id="IPR016132">
    <property type="entry name" value="Phyto_chromo_attachment"/>
</dbReference>
<dbReference type="GO" id="GO:0005886">
    <property type="term" value="C:plasma membrane"/>
    <property type="evidence" value="ECO:0007669"/>
    <property type="project" value="TreeGrafter"/>
</dbReference>
<dbReference type="PANTHER" id="PTHR45138">
    <property type="entry name" value="REGULATORY COMPONENTS OF SENSORY TRANSDUCTION SYSTEM"/>
    <property type="match status" value="1"/>
</dbReference>
<proteinExistence type="predicted"/>
<dbReference type="Gene3D" id="3.30.450.20">
    <property type="entry name" value="PAS domain"/>
    <property type="match status" value="1"/>
</dbReference>
<evidence type="ECO:0000256" key="1">
    <source>
        <dbReference type="ARBA" id="ARBA00022543"/>
    </source>
</evidence>
<dbReference type="Pfam" id="PF00360">
    <property type="entry name" value="PHY"/>
    <property type="match status" value="1"/>
</dbReference>
<dbReference type="InterPro" id="IPR000160">
    <property type="entry name" value="GGDEF_dom"/>
</dbReference>
<dbReference type="Pfam" id="PF00990">
    <property type="entry name" value="GGDEF"/>
    <property type="match status" value="1"/>
</dbReference>
<dbReference type="SMART" id="SM00065">
    <property type="entry name" value="GAF"/>
    <property type="match status" value="1"/>
</dbReference>
<keyword evidence="1" id="KW-0600">Photoreceptor protein</keyword>
<dbReference type="Pfam" id="PF08446">
    <property type="entry name" value="PAS_2"/>
    <property type="match status" value="1"/>
</dbReference>
<feature type="domain" description="GGDEF" evidence="6">
    <location>
        <begin position="519"/>
        <end position="645"/>
    </location>
</feature>
<dbReference type="InterPro" id="IPR035965">
    <property type="entry name" value="PAS-like_dom_sf"/>
</dbReference>
<reference evidence="7 8" key="1">
    <citation type="submission" date="2021-06" db="EMBL/GenBank/DDBJ databases">
        <title>Genome-based taxonomic framework of Microbacterium strains isolated from marine environment, the description of four new species and reclassification of four preexisting species.</title>
        <authorList>
            <person name="Lee S.D."/>
            <person name="Kim S.-M."/>
            <person name="Byeon Y.-S."/>
            <person name="Yang H.L."/>
            <person name="Kim I.S."/>
        </authorList>
    </citation>
    <scope>NUCLEOTIDE SEQUENCE [LARGE SCALE GENOMIC DNA]</scope>
    <source>
        <strain evidence="7 8">KACC 20514</strain>
    </source>
</reference>
<dbReference type="GO" id="GO:0009881">
    <property type="term" value="F:photoreceptor activity"/>
    <property type="evidence" value="ECO:0007669"/>
    <property type="project" value="UniProtKB-KW"/>
</dbReference>
<evidence type="ECO:0000256" key="3">
    <source>
        <dbReference type="ARBA" id="ARBA00022991"/>
    </source>
</evidence>
<dbReference type="AlphaFoldDB" id="A0AAJ2HIV0"/>